<dbReference type="Gene3D" id="3.40.50.1360">
    <property type="match status" value="1"/>
</dbReference>
<dbReference type="Proteomes" id="UP000812961">
    <property type="component" value="Unassembled WGS sequence"/>
</dbReference>
<name>A0ABS7GJ42_9BACT</name>
<comment type="caution">
    <text evidence="3">The sequence shown here is derived from an EMBL/GenBank/DDBJ whole genome shotgun (WGS) entry which is preliminary data.</text>
</comment>
<reference evidence="3 4" key="1">
    <citation type="submission" date="2021-08" db="EMBL/GenBank/DDBJ databases">
        <title>The genome sequence of Chitinophaga sp. B61.</title>
        <authorList>
            <person name="Zhang X."/>
        </authorList>
    </citation>
    <scope>NUCLEOTIDE SEQUENCE [LARGE SCALE GENOMIC DNA]</scope>
    <source>
        <strain evidence="3 4">B61</strain>
    </source>
</reference>
<proteinExistence type="predicted"/>
<dbReference type="NCBIfam" id="TIGR00021">
    <property type="entry name" value="rpiA"/>
    <property type="match status" value="1"/>
</dbReference>
<dbReference type="SUPFAM" id="SSF75445">
    <property type="entry name" value="D-ribose-5-phosphate isomerase (RpiA), lid domain"/>
    <property type="match status" value="1"/>
</dbReference>
<dbReference type="Gene3D" id="3.30.70.260">
    <property type="match status" value="1"/>
</dbReference>
<keyword evidence="1 3" id="KW-0413">Isomerase</keyword>
<keyword evidence="4" id="KW-1185">Reference proteome</keyword>
<evidence type="ECO:0000256" key="2">
    <source>
        <dbReference type="NCBIfam" id="TIGR00021"/>
    </source>
</evidence>
<evidence type="ECO:0000256" key="1">
    <source>
        <dbReference type="ARBA" id="ARBA00023235"/>
    </source>
</evidence>
<dbReference type="PANTHER" id="PTHR11934">
    <property type="entry name" value="RIBOSE-5-PHOSPHATE ISOMERASE"/>
    <property type="match status" value="1"/>
</dbReference>
<evidence type="ECO:0000313" key="3">
    <source>
        <dbReference type="EMBL" id="MBW8687155.1"/>
    </source>
</evidence>
<organism evidence="3 4">
    <name type="scientific">Chitinophaga rhizophila</name>
    <dbReference type="NCBI Taxonomy" id="2866212"/>
    <lineage>
        <taxon>Bacteria</taxon>
        <taxon>Pseudomonadati</taxon>
        <taxon>Bacteroidota</taxon>
        <taxon>Chitinophagia</taxon>
        <taxon>Chitinophagales</taxon>
        <taxon>Chitinophagaceae</taxon>
        <taxon>Chitinophaga</taxon>
    </lineage>
</organism>
<dbReference type="EMBL" id="JAICCF010000004">
    <property type="protein sequence ID" value="MBW8687155.1"/>
    <property type="molecule type" value="Genomic_DNA"/>
</dbReference>
<evidence type="ECO:0000313" key="4">
    <source>
        <dbReference type="Proteomes" id="UP000812961"/>
    </source>
</evidence>
<dbReference type="CDD" id="cd01398">
    <property type="entry name" value="RPI_A"/>
    <property type="match status" value="1"/>
</dbReference>
<dbReference type="RefSeq" id="WP_220252478.1">
    <property type="nucleotide sequence ID" value="NZ_JAICCF010000004.1"/>
</dbReference>
<protein>
    <recommendedName>
        <fullName evidence="2">Ribose 5-phosphate isomerase A</fullName>
        <ecNumber evidence="2">5.3.1.6</ecNumber>
    </recommendedName>
</protein>
<dbReference type="Pfam" id="PF06026">
    <property type="entry name" value="Rib_5-P_isom_A"/>
    <property type="match status" value="1"/>
</dbReference>
<dbReference type="EC" id="5.3.1.6" evidence="2"/>
<dbReference type="InterPro" id="IPR037171">
    <property type="entry name" value="NagB/RpiA_transferase-like"/>
</dbReference>
<dbReference type="InterPro" id="IPR004788">
    <property type="entry name" value="Ribose5P_isomerase_type_A"/>
</dbReference>
<dbReference type="PANTHER" id="PTHR11934:SF0">
    <property type="entry name" value="RIBOSE-5-PHOSPHATE ISOMERASE"/>
    <property type="match status" value="1"/>
</dbReference>
<sequence>MPDYKLDAATAAATMIIAGQTIGLGGGQTIAYLAEALAASPEMMDALTVTSSSFDTTVLLYKKGFRVVAPALISRLDLYFDGCDVFDKQLNALKSGGGIHVTEKILAGAANRFVLLGDASKYQHVLDPKYPIALEILPQALEIVRRQLQIRYPDARFVQRVSTSKTGAVVSDNGNLLADLHFDAFPALPELDIQLNMIPGIAGHSLFYNMAHQAIIAGESGVQYIDPA</sequence>
<dbReference type="SUPFAM" id="SSF100950">
    <property type="entry name" value="NagB/RpiA/CoA transferase-like"/>
    <property type="match status" value="1"/>
</dbReference>
<dbReference type="GO" id="GO:0004751">
    <property type="term" value="F:ribose-5-phosphate isomerase activity"/>
    <property type="evidence" value="ECO:0007669"/>
    <property type="project" value="UniProtKB-EC"/>
</dbReference>
<accession>A0ABS7GJ42</accession>
<gene>
    <name evidence="3" type="primary">rpiA</name>
    <name evidence="3" type="ORF">K1Y79_22650</name>
</gene>